<feature type="repeat" description="ANK" evidence="3">
    <location>
        <begin position="105"/>
        <end position="137"/>
    </location>
</feature>
<evidence type="ECO:0008006" key="7">
    <source>
        <dbReference type="Google" id="ProtNLM"/>
    </source>
</evidence>
<evidence type="ECO:0000256" key="2">
    <source>
        <dbReference type="ARBA" id="ARBA00023043"/>
    </source>
</evidence>
<dbReference type="SMART" id="SM00248">
    <property type="entry name" value="ANK"/>
    <property type="match status" value="5"/>
</dbReference>
<evidence type="ECO:0000313" key="6">
    <source>
        <dbReference type="Proteomes" id="UP000721236"/>
    </source>
</evidence>
<evidence type="ECO:0000256" key="1">
    <source>
        <dbReference type="ARBA" id="ARBA00022737"/>
    </source>
</evidence>
<dbReference type="Proteomes" id="UP000721236">
    <property type="component" value="Unassembled WGS sequence"/>
</dbReference>
<evidence type="ECO:0000313" key="5">
    <source>
        <dbReference type="EMBL" id="CAG9178133.1"/>
    </source>
</evidence>
<keyword evidence="1" id="KW-0677">Repeat</keyword>
<protein>
    <recommendedName>
        <fullName evidence="7">Ankyrin repeat domain-containing protein</fullName>
    </recommendedName>
</protein>
<dbReference type="Pfam" id="PF12796">
    <property type="entry name" value="Ank_2"/>
    <property type="match status" value="2"/>
</dbReference>
<proteinExistence type="predicted"/>
<dbReference type="SUPFAM" id="SSF48403">
    <property type="entry name" value="Ankyrin repeat"/>
    <property type="match status" value="1"/>
</dbReference>
<dbReference type="PROSITE" id="PS50297">
    <property type="entry name" value="ANK_REP_REGION"/>
    <property type="match status" value="2"/>
</dbReference>
<dbReference type="InterPro" id="IPR002110">
    <property type="entry name" value="Ankyrin_rpt"/>
</dbReference>
<sequence length="269" mass="28000">MTRRAARPRPLLVAEVLGLGGLLMGGALLAGPGGASLAARPAGTVPAPRSMPSPPSPAAGAATTPRQHDISALDRNLITAASMGDLELVRRLLTAGASPRSVDERGRSALLAAVYQRHGDVAAALVHAGADVNHKDRDANSAFLLAAATGQLSVVRVAIDRGGADLRSTDRYRGTALTAACQHGDREMVKLLLRAGVPVDHVNALGWTPLLEAIVLGDGSARYEEVVQLLIDAGADANLADHDGVTPTRHARERGYKTMVKTLMRARGH</sequence>
<gene>
    <name evidence="5" type="ORF">LMG21510_03496</name>
</gene>
<keyword evidence="6" id="KW-1185">Reference proteome</keyword>
<dbReference type="InterPro" id="IPR036770">
    <property type="entry name" value="Ankyrin_rpt-contain_sf"/>
</dbReference>
<accession>A0ABM8XDJ4</accession>
<dbReference type="EMBL" id="CAJZAH010000003">
    <property type="protein sequence ID" value="CAG9178133.1"/>
    <property type="molecule type" value="Genomic_DNA"/>
</dbReference>
<feature type="compositionally biased region" description="Low complexity" evidence="4">
    <location>
        <begin position="37"/>
        <end position="48"/>
    </location>
</feature>
<dbReference type="Gene3D" id="1.25.40.20">
    <property type="entry name" value="Ankyrin repeat-containing domain"/>
    <property type="match status" value="1"/>
</dbReference>
<dbReference type="PANTHER" id="PTHR24173">
    <property type="entry name" value="ANKYRIN REPEAT CONTAINING"/>
    <property type="match status" value="1"/>
</dbReference>
<name>A0ABM8XDJ4_9BURK</name>
<organism evidence="5 6">
    <name type="scientific">Cupriavidus respiraculi</name>
    <dbReference type="NCBI Taxonomy" id="195930"/>
    <lineage>
        <taxon>Bacteria</taxon>
        <taxon>Pseudomonadati</taxon>
        <taxon>Pseudomonadota</taxon>
        <taxon>Betaproteobacteria</taxon>
        <taxon>Burkholderiales</taxon>
        <taxon>Burkholderiaceae</taxon>
        <taxon>Cupriavidus</taxon>
    </lineage>
</organism>
<feature type="repeat" description="ANK" evidence="3">
    <location>
        <begin position="172"/>
        <end position="204"/>
    </location>
</feature>
<feature type="region of interest" description="Disordered" evidence="4">
    <location>
        <begin position="37"/>
        <end position="67"/>
    </location>
</feature>
<reference evidence="5 6" key="1">
    <citation type="submission" date="2021-08" db="EMBL/GenBank/DDBJ databases">
        <authorList>
            <person name="Peeters C."/>
        </authorList>
    </citation>
    <scope>NUCLEOTIDE SEQUENCE [LARGE SCALE GENOMIC DNA]</scope>
    <source>
        <strain evidence="5 6">LMG 21510</strain>
    </source>
</reference>
<evidence type="ECO:0000256" key="4">
    <source>
        <dbReference type="SAM" id="MobiDB-lite"/>
    </source>
</evidence>
<evidence type="ECO:0000256" key="3">
    <source>
        <dbReference type="PROSITE-ProRule" id="PRU00023"/>
    </source>
</evidence>
<dbReference type="PANTHER" id="PTHR24173:SF74">
    <property type="entry name" value="ANKYRIN REPEAT DOMAIN-CONTAINING PROTEIN 16"/>
    <property type="match status" value="1"/>
</dbReference>
<dbReference type="RefSeq" id="WP_224043000.1">
    <property type="nucleotide sequence ID" value="NZ_CAJZAH010000003.1"/>
</dbReference>
<keyword evidence="2 3" id="KW-0040">ANK repeat</keyword>
<dbReference type="PROSITE" id="PS50088">
    <property type="entry name" value="ANK_REPEAT"/>
    <property type="match status" value="3"/>
</dbReference>
<comment type="caution">
    <text evidence="5">The sequence shown here is derived from an EMBL/GenBank/DDBJ whole genome shotgun (WGS) entry which is preliminary data.</text>
</comment>
<feature type="repeat" description="ANK" evidence="3">
    <location>
        <begin position="205"/>
        <end position="242"/>
    </location>
</feature>